<dbReference type="Pfam" id="PF13229">
    <property type="entry name" value="Beta_helix"/>
    <property type="match status" value="1"/>
</dbReference>
<accession>A0ABV4U5S6</accession>
<dbReference type="InterPro" id="IPR011050">
    <property type="entry name" value="Pectin_lyase_fold/virulence"/>
</dbReference>
<dbReference type="InterPro" id="IPR039448">
    <property type="entry name" value="Beta_helix"/>
</dbReference>
<dbReference type="RefSeq" id="WP_425344897.1">
    <property type="nucleotide sequence ID" value="NZ_JBGUBD010000003.1"/>
</dbReference>
<dbReference type="SMART" id="SM00710">
    <property type="entry name" value="PbH1"/>
    <property type="match status" value="7"/>
</dbReference>
<keyword evidence="3" id="KW-1185">Reference proteome</keyword>
<gene>
    <name evidence="2" type="ORF">ACERK3_04950</name>
</gene>
<dbReference type="SUPFAM" id="SSF51126">
    <property type="entry name" value="Pectin lyase-like"/>
    <property type="match status" value="1"/>
</dbReference>
<dbReference type="InterPro" id="IPR006626">
    <property type="entry name" value="PbH1"/>
</dbReference>
<organism evidence="2 3">
    <name type="scientific">Natronomicrosphaera hydrolytica</name>
    <dbReference type="NCBI Taxonomy" id="3242702"/>
    <lineage>
        <taxon>Bacteria</taxon>
        <taxon>Pseudomonadati</taxon>
        <taxon>Planctomycetota</taxon>
        <taxon>Phycisphaerae</taxon>
        <taxon>Phycisphaerales</taxon>
        <taxon>Phycisphaeraceae</taxon>
        <taxon>Natronomicrosphaera</taxon>
    </lineage>
</organism>
<dbReference type="InterPro" id="IPR012334">
    <property type="entry name" value="Pectin_lyas_fold"/>
</dbReference>
<sequence length="324" mass="35791">MRKHDYQDAEQYEPAEWRHTLSFLSCRNVTIEGLRLENSGGDGIYFGVSGAVRFLGTDRASEAAKPYNENIVIRDVIADGHHRQGMSVISAIDMLVEDSVFKNTSGTAPAAGIDFEPNAPTDRLENIVVRNTVLDNNEGHGLLIYLNKMSRDTEPISIRVENVHVKNSGTYGISIGALKDDGPTGTIEFVDCLIERTAKAGAYIYDKAAERIDLRFINCTWRDVARGNVISPRIRPERMAPYPITVHLPRPAFLAGTHYYGGVTFENCVIEDSRDRPAVRAYANSGDLVPSNIQGNIKVNNRFGVRYDVAEGATNIDLELSASD</sequence>
<dbReference type="Gene3D" id="2.160.20.10">
    <property type="entry name" value="Single-stranded right-handed beta-helix, Pectin lyase-like"/>
    <property type="match status" value="1"/>
</dbReference>
<proteinExistence type="predicted"/>
<evidence type="ECO:0000313" key="2">
    <source>
        <dbReference type="EMBL" id="MFA9477638.1"/>
    </source>
</evidence>
<dbReference type="Proteomes" id="UP001575105">
    <property type="component" value="Unassembled WGS sequence"/>
</dbReference>
<dbReference type="EMBL" id="JBGUBD010000003">
    <property type="protein sequence ID" value="MFA9477638.1"/>
    <property type="molecule type" value="Genomic_DNA"/>
</dbReference>
<evidence type="ECO:0000313" key="3">
    <source>
        <dbReference type="Proteomes" id="UP001575105"/>
    </source>
</evidence>
<protein>
    <submittedName>
        <fullName evidence="2">Right-handed parallel beta-helix repeat-containing protein</fullName>
    </submittedName>
</protein>
<comment type="caution">
    <text evidence="2">The sequence shown here is derived from an EMBL/GenBank/DDBJ whole genome shotgun (WGS) entry which is preliminary data.</text>
</comment>
<reference evidence="2 3" key="1">
    <citation type="submission" date="2024-08" db="EMBL/GenBank/DDBJ databases">
        <title>Whole-genome sequencing of halo(alkali)philic microorganisms from hypersaline lakes.</title>
        <authorList>
            <person name="Sorokin D.Y."/>
            <person name="Merkel A.Y."/>
            <person name="Messina E."/>
            <person name="Yakimov M."/>
        </authorList>
    </citation>
    <scope>NUCLEOTIDE SEQUENCE [LARGE SCALE GENOMIC DNA]</scope>
    <source>
        <strain evidence="2 3">AB-hyl4</strain>
    </source>
</reference>
<feature type="domain" description="Right handed beta helix" evidence="1">
    <location>
        <begin position="24"/>
        <end position="174"/>
    </location>
</feature>
<name>A0ABV4U5S6_9BACT</name>
<evidence type="ECO:0000259" key="1">
    <source>
        <dbReference type="Pfam" id="PF13229"/>
    </source>
</evidence>